<proteinExistence type="predicted"/>
<dbReference type="EMBL" id="CP136897">
    <property type="protein sequence ID" value="WOL16631.1"/>
    <property type="molecule type" value="Genomic_DNA"/>
</dbReference>
<name>A0AAQ3L1U4_9LILI</name>
<evidence type="ECO:0000313" key="2">
    <source>
        <dbReference type="Proteomes" id="UP001327560"/>
    </source>
</evidence>
<organism evidence="1 2">
    <name type="scientific">Canna indica</name>
    <name type="common">Indian-shot</name>
    <dbReference type="NCBI Taxonomy" id="4628"/>
    <lineage>
        <taxon>Eukaryota</taxon>
        <taxon>Viridiplantae</taxon>
        <taxon>Streptophyta</taxon>
        <taxon>Embryophyta</taxon>
        <taxon>Tracheophyta</taxon>
        <taxon>Spermatophyta</taxon>
        <taxon>Magnoliopsida</taxon>
        <taxon>Liliopsida</taxon>
        <taxon>Zingiberales</taxon>
        <taxon>Cannaceae</taxon>
        <taxon>Canna</taxon>
    </lineage>
</organism>
<accession>A0AAQ3L1U4</accession>
<evidence type="ECO:0000313" key="1">
    <source>
        <dbReference type="EMBL" id="WOL16631.1"/>
    </source>
</evidence>
<reference evidence="1 2" key="1">
    <citation type="submission" date="2023-10" db="EMBL/GenBank/DDBJ databases">
        <title>Chromosome-scale genome assembly provides insights into flower coloration mechanisms of Canna indica.</title>
        <authorList>
            <person name="Li C."/>
        </authorList>
    </citation>
    <scope>NUCLEOTIDE SEQUENCE [LARGE SCALE GENOMIC DNA]</scope>
    <source>
        <tissue evidence="1">Flower</tissue>
    </source>
</reference>
<gene>
    <name evidence="1" type="ORF">Cni_G25419</name>
</gene>
<sequence>MKVFAGDFKPPWELANLFERIRKIADELEVVKWIHVKRDNNVEENIGWESCFIFLLNS</sequence>
<dbReference type="AlphaFoldDB" id="A0AAQ3L1U4"/>
<keyword evidence="2" id="KW-1185">Reference proteome</keyword>
<dbReference type="Proteomes" id="UP001327560">
    <property type="component" value="Chromosome 8"/>
</dbReference>
<protein>
    <submittedName>
        <fullName evidence="1">Uncharacterized protein</fullName>
    </submittedName>
</protein>